<dbReference type="InterPro" id="IPR006162">
    <property type="entry name" value="Ppantetheine_attach_site"/>
</dbReference>
<evidence type="ECO:0000256" key="4">
    <source>
        <dbReference type="ARBA" id="ARBA00022553"/>
    </source>
</evidence>
<evidence type="ECO:0000313" key="9">
    <source>
        <dbReference type="Proteomes" id="UP000075360"/>
    </source>
</evidence>
<feature type="non-terminal residue" evidence="8">
    <location>
        <position position="5426"/>
    </location>
</feature>
<feature type="domain" description="Carrier" evidence="7">
    <location>
        <begin position="3394"/>
        <end position="3469"/>
    </location>
</feature>
<dbReference type="PANTHER" id="PTHR45527">
    <property type="entry name" value="NONRIBOSOMAL PEPTIDE SYNTHETASE"/>
    <property type="match status" value="1"/>
</dbReference>
<dbReference type="SUPFAM" id="SSF56801">
    <property type="entry name" value="Acetyl-CoA synthetase-like"/>
    <property type="match status" value="5"/>
</dbReference>
<dbReference type="GO" id="GO:0006631">
    <property type="term" value="P:fatty acid metabolic process"/>
    <property type="evidence" value="ECO:0007669"/>
    <property type="project" value="UniProtKB-KW"/>
</dbReference>
<dbReference type="CDD" id="cd05931">
    <property type="entry name" value="FAAL"/>
    <property type="match status" value="1"/>
</dbReference>
<comment type="cofactor">
    <cofactor evidence="1">
        <name>pantetheine 4'-phosphate</name>
        <dbReference type="ChEBI" id="CHEBI:47942"/>
    </cofactor>
</comment>
<comment type="caution">
    <text evidence="8">The sequence shown here is derived from an EMBL/GenBank/DDBJ whole genome shotgun (WGS) entry which is preliminary data.</text>
</comment>
<dbReference type="PANTHER" id="PTHR45527:SF1">
    <property type="entry name" value="FATTY ACID SYNTHASE"/>
    <property type="match status" value="1"/>
</dbReference>
<evidence type="ECO:0000259" key="7">
    <source>
        <dbReference type="PROSITE" id="PS50075"/>
    </source>
</evidence>
<dbReference type="GO" id="GO:0044550">
    <property type="term" value="P:secondary metabolite biosynthetic process"/>
    <property type="evidence" value="ECO:0007669"/>
    <property type="project" value="TreeGrafter"/>
</dbReference>
<evidence type="ECO:0000256" key="6">
    <source>
        <dbReference type="ARBA" id="ARBA00023098"/>
    </source>
</evidence>
<dbReference type="GO" id="GO:0008610">
    <property type="term" value="P:lipid biosynthetic process"/>
    <property type="evidence" value="ECO:0007669"/>
    <property type="project" value="InterPro"/>
</dbReference>
<dbReference type="InterPro" id="IPR042099">
    <property type="entry name" value="ANL_N_sf"/>
</dbReference>
<evidence type="ECO:0000256" key="3">
    <source>
        <dbReference type="ARBA" id="ARBA00022450"/>
    </source>
</evidence>
<dbReference type="GO" id="GO:0071766">
    <property type="term" value="P:Actinobacterium-type cell wall biogenesis"/>
    <property type="evidence" value="ECO:0007669"/>
    <property type="project" value="UniProtKB-ARBA"/>
</dbReference>
<dbReference type="NCBIfam" id="TIGR01733">
    <property type="entry name" value="AA-adenyl-dom"/>
    <property type="match status" value="4"/>
</dbReference>
<organism evidence="8 9">
    <name type="scientific">Acetobacter senegalensis</name>
    <dbReference type="NCBI Taxonomy" id="446692"/>
    <lineage>
        <taxon>Bacteria</taxon>
        <taxon>Pseudomonadati</taxon>
        <taxon>Pseudomonadota</taxon>
        <taxon>Alphaproteobacteria</taxon>
        <taxon>Acetobacterales</taxon>
        <taxon>Acetobacteraceae</taxon>
        <taxon>Acetobacter</taxon>
    </lineage>
</organism>
<dbReference type="InterPro" id="IPR036736">
    <property type="entry name" value="ACP-like_sf"/>
</dbReference>
<dbReference type="InterPro" id="IPR000873">
    <property type="entry name" value="AMP-dep_synth/lig_dom"/>
</dbReference>
<keyword evidence="4" id="KW-0597">Phosphoprotein</keyword>
<protein>
    <recommendedName>
        <fullName evidence="7">Carrier domain-containing protein</fullName>
    </recommendedName>
</protein>
<keyword evidence="6" id="KW-0443">Lipid metabolism</keyword>
<feature type="domain" description="Carrier" evidence="7">
    <location>
        <begin position="1892"/>
        <end position="1966"/>
    </location>
</feature>
<dbReference type="NCBIfam" id="NF003417">
    <property type="entry name" value="PRK04813.1"/>
    <property type="match status" value="5"/>
</dbReference>
<feature type="domain" description="Carrier" evidence="7">
    <location>
        <begin position="834"/>
        <end position="909"/>
    </location>
</feature>
<reference evidence="8 9" key="1">
    <citation type="submission" date="2015-06" db="EMBL/GenBank/DDBJ databases">
        <title>Improved classification and identification of acetic acid bacteria using matrix-assisted laser desorption/ionization time-of-flight mass spectrometry; Gluconobacter nephelii and Gluconobacter uchimurae are later heterotypic synonyms of Gluconobacter japonicus and Gluconobacter oxydans, respectively.</title>
        <authorList>
            <person name="Li L."/>
            <person name="Cleenwerck I."/>
            <person name="De Vuyst L."/>
            <person name="Vandamme P."/>
        </authorList>
    </citation>
    <scope>NUCLEOTIDE SEQUENCE [LARGE SCALE GENOMIC DNA]</scope>
    <source>
        <strain evidence="8 9">LMG 23690</strain>
    </source>
</reference>
<dbReference type="Proteomes" id="UP000075360">
    <property type="component" value="Unassembled WGS sequence"/>
</dbReference>
<dbReference type="RefSeq" id="WP_061470532.1">
    <property type="nucleotide sequence ID" value="NZ_LHZU01000095.1"/>
</dbReference>
<dbReference type="GO" id="GO:0005737">
    <property type="term" value="C:cytoplasm"/>
    <property type="evidence" value="ECO:0007669"/>
    <property type="project" value="TreeGrafter"/>
</dbReference>
<dbReference type="Gene3D" id="1.10.1200.10">
    <property type="entry name" value="ACP-like"/>
    <property type="match status" value="4"/>
</dbReference>
<evidence type="ECO:0000256" key="1">
    <source>
        <dbReference type="ARBA" id="ARBA00001957"/>
    </source>
</evidence>
<dbReference type="InterPro" id="IPR025110">
    <property type="entry name" value="AMP-bd_C"/>
</dbReference>
<dbReference type="CDD" id="cd05930">
    <property type="entry name" value="A_NRPS"/>
    <property type="match status" value="2"/>
</dbReference>
<sequence>MVDGVKLDAEGDPKHWTKRIILGRTLGLDAPPQWLVDSYTLFHEQVTHPEFPCYFGSIAERRKEMFYTLVNARDLTALPDTMRYFAELSVSIEHEKNNLAVFFEPETEPQTHEEFRAFCWHILQYLHDHDTTENVEDQPLPDDAAWEFTFAGMEMFAVGCGPTYQRRKSRNLGPGMLMLFQPRSVFMDPNTGKEISLAARQVVRDRLLKWDDGVAAHPDTGIYGDPKNREWKQYFLPDTDAPETGKCPFLSRSRRQEEQKYSTLPALFQNRAVQDPDAVALSFLGDGEQITDELSNAELDRWARAVAADLSNRAEAGERVLLALPSGPEFVAAFLGCLYAGMIAVPAFPGEAGHQHHLARLDGMVDDCEPAVVLVSAQQQDVRVTAGVVGEELLREVIARPSGTVAWTPVALKPADTAFLQYTSGSTSAPKGVMVTHANIMANERAISRAMAFTNQDMMVSWLPLYHDMGLIGGLLAPLFVGFPLILMTPQHFLERPSRWLSAVSRFRATVSGGPDFAYQLCLDRIGPAACETLDLASWRIAYCGSEPIQQTTLDGFAEKFAPFGFRKTSVFPCYGMAEATLLISGGLIGEADWGRTFETTALAAGEGRRSPAGQAIVSCGPMAENTVLHVVEPTTKEVLDNGQIGELWVSGPGIAHGYWRKRRETKDAFQTVLPADGRTYLRTGDLGFVMDGHVYVTGRLKDLIILNGQNVYPQDIERLVGHAVPQLRKGRVAAFQVQGPNGPGIGVAAEVSRIAYRRVGGKTIADQVCAEITAHYNTAPLVCLLLEPGSLPRTSSGKIRRSTCLEDWQAGMLDVLYARGDVPDPRAFDTPAAPDSQVSGMVREAWKAVLGKAPDSDDQDFFAAGGTSLTGADLIARLQERSGRNISLATLFAHRTPRTLGAAVTICSEREEPSGPTAGVEAPVSDNPVLSPTQEAMWFLWRVAPTSPAYTIGCIMETVDPLDEGALRRAMDRLVMRHDSLRTIFGPGPDGKPTVSVASEPRFAWQSVIGTTEDRLKTQINALVRQPFDLLVGPLLRVFFGTVRSGQTILGFSLHHIVADGMSGGILLTELSALYAEECGGDPADLPDATPSFYDPQWQRKLCASADNDLDYWRQVLADAPQPVSLARNAIPAAYDETGPSPVIVRDLGTGLTEKIETFALSQGVSAASIFASAYAMTLVRYANRNDLVIGMPVSGRVLQQTLTTVGPLMNTLPLRLGVSTAIVRADYVKSVHQTMLDGLAHQAAPFEKIVAALNPMRQGNENPFFRVMFNMLPDSLGTFHHLGRASVAGLDVLPGNGQVDLTLTILKGNAGWQLRLDGEAVHLGDETARQFTSHLLEVLTQLVTPENITLPLAQITLSCGSEVLPELRTFDFMPVMARIAEQARLRPAATAVRYGNTALTYGELDAWSTRIAAELLSKGVGPEERVGLCLDRSPAMIAGMLGILRAGAAYVPLDPAYPPARLAFIIADCEMTHIVRDSSLPEGVEKVISRLDMTDAESLAEAGKGDAPSPVNVLVCPDQLAYVIYTSGSTGTPKGVGITHRNVSRLLDATDMWFDFGPTDVIPMFHSFAFDVSVWEIFNALTHGATLVVVPFWTTRDPVLFHKLLRDENATVLNQTPSAFMPLMRVDMKAEQPLSSIRHVVFAGEKLDPPALAPWLDIRGDEAPVLINMYGTTETTVHATYRVISPDDVARRTDESFVGGPIPDLRVQVRDDALTPVPAMSCGEITISGDGLARGYLGRPGLTAERFVPDPDGNGSRMYRTGDEGGTWANGEVCYLGRLDHQVKIRGFRVELGEIEATLRHHPAISEALVKLDQQDAENATLVAYLVNAAARRPSDDTLRTWLLERMPAYLVPNVFIFLDHFPLTVNGKLDRARLPVPLRQGAGQGASSVPRNQTERQLCGIWQDVLKRTDFGVHDSFFVVGGDSILALGVQQRAEEVGLALGTRDIFDYPTIAQQAECLHKRQNAVQSDRALSLTSAQCEFLSAVARGEQKAARTEFLEWVHGKPPAFATIEKAITRIVHRHDALRMRFWISDAGEWVQARLSDVLVPDVAYVDLRTSTSVQDDLQAIADEQEASLSPTSGHLLKASWVVLPDQSARLVLTVHGLVADEASWCVFRGELATCLSPQVAGMPSVSRPDWCEWVAAVTKAGADQVALQEALGWWETSLAGMEPALTAPDMSREAQPESACLLDWEMDPVRTARLIEEASRVYRLTPEELVVAATVRAVGACCDQSHAVVNVSVPGRCGGGNGTDAVRTVGCFSVRALAPIRNNGPLDAFLIHTKDQIRQCSAHALSLSLLRIADDDDLRGKATSLPGADIRVRFPVIMPYGSRSSLISVPVGDADVLPWPIRDNEAVSIVACVREGCLRARWDFDSRRIPEERARDIVSCFNHTLLVMLEHLSSAAPCWTVSDFPDARLSGTQLAALAAAIPDIVDIYPTTSLQQGLLLQAALDHKNGHYLNQLRITLVRDFDPERLRNAWVQVVARHTVLRTSFHNLEGGIPVQVVHRDTRLPWVEYDWSTSSDYTQQFDALMAEDRAVGFDIGSAPLMRLHCTTRPDGAYDLLWTFHHVVLDGWSVGEILSEVLTLYRDGSQAVLPLVQPYRNYVLRTRDRKTSASWWRNRLTHVRDPGSLTEALGTPQHPEDGFGLRYHRLTEDLSARLSLRAQELGVTTHTILQAAWACVLSRFSGRSQIAMGTTFTQQQPGGGLDGSLVGLQIQTLPLWVDVTAQMPLAGWLQTLQKLNGELRAHCNITLSDIQNLSGLPQSGLFDSLLIYQNYSLDTRWTTGNDALVTSYEMREFPHYPLCLAITPGSRMEIRWTWDRCKLDDAMLVAVERGFIALLDHMTADGATEQNVAAILGTGSSAPDWLQPSQTFPFVSTPHQIAQRAKVQPDAIAIVDGEQTVRYADLTAYAARIAHAVSGKGLGADDRVGLCAHRGRDAVAGIVGILMGGAAYVPLDPAYPSARLKMMIEDSGVRTVFADEHGVAALEALGVEGLDVLAISDLRDGDRIEPPHTDIHPDQLAYVIYTSGSTGRPKGVAVTHRNLERLFAASDELFNFRTSDVWSQFHSLAFDVSVWEIFGALTTGARLVIVPQDKARNAEAFHALLCREHVTILSQTPTAFSALAVVNAGKDSHPDHLRSVIFAGEKLDPAILGQWRHGSETAGPVFVNMYGITETTVHVTFRTVPVPAAGDTPPKSLIGAPLPDLALAVVTPEIDQSPVFGLGELLVAGPGVTRGYLGRPGLTAERFVPNPAGSGTRVYMSGDLARRQSDGDIEYVGRRDHQVKIRGYRIETGEIRASLLSRADIADAVVVINSRADALPELLAFVVPAPGHDISAIELRAWLGAHHPSYMVPGRILTVETIPTTINGKLDTQRLLSGLETSSTRVAQKPVTQTEALVLAAWCAVLGRQDIGVEDNFFEIGGHSLLVPALAAAIHKSTGRILPLHDIFDAPIIRDYARLLDENGTVFRKTDILPRDRNREQIPLTPAQARLWYEWNVAPQRTDYTIAATLRLTGPVDLDRLSRVFSDFVAEHDILRTTYQTDTTGAWQVVHSQQADFVEISDHFSETDLNIPPASFCRFDLQNGPLIRLRIQKTGEQVYILQFAVHHIAADAWSLGHMMRDISARYRNGDSFSVEREGIIQYPDYALWLIEHRDIALEVAQLAFWKKELGCAPYRLALPYREDRDQNRGRTGACEEVVVPEELASRLHSLAASRGLTMFSVLLSALTLTLYRYTNQEDIRITIAEAGRHRDETASIFGLFVNLLTIRTRVTPEKTLSGLLQGVQGCVFDAIANGDVPYDRVAAELLDGTERTADETLQVLFEYGGQGLLALPDLPDVTVENITPVAPNTQADMTVSVSECDTGIMVRWHYVTELFDGTVVADMAACFVRILNALVADIPDDHSINTLCSALVTEPAQPTLTDPMSVNQRLAQTMKKASETIALADGRRSFTYGELDQLSSDLACHLLERGVRSGQVVGLACADPIFQIVAMTGVLRAGGAYVSLDPAYPKERLTYIAGDSGAVGIVTDASGHDASAFELDGFVLDFEETCAEPTGPLTSWADLCSPQQPVYLVYTSGSTGQPKGVCVSHHNLDLHVQEYLDYFGLSAKDRVLQFFSTNFDASVEQIFPALAVGATLVVAGPEHHDVHELNTLLCQTGVTFAALPTAFFREWVATTKTAPATLRNIVVGGEALLSADVQTWQAKAFPNVNLTNIYGPSEATVGTTVFPIRSDYQAVGSTPIGFAFDGREVLVMGADGIPVPTGVAGELCIGGDGVALGYVGRPAQTASAFVPDPWRPGQRLYRTGDQCRVLANGALLFLGRVDRQIKVRGYRIEPAEIEAKLLSLPDIRQAAVLLNTRGGEQKLVAYVGCSASRGECIRAELAEILPSYMIPSRVIAMDTLPLLPGGKINQAALPSVADETVSAGSDEVIVDTTEALLLECWKQALGRADVSRQDNFFALGGDSILSLRVVAFAREKGLLLTAGTVARYPSVMEAALHVCPLEDKGQKIGSDAADASSVLDPAGYGPNTEAVFPMSSLQQGLVFHTELEGNSGVYVNQQHIRLGGTVDIALLRSVWEAALARHDVLRVRFSVTDQVQIVEKQVTLPWAEFDWSDLSSAAYTEQRREWDVQDRQQPFDLAQAPLMRIAVFRAPGQTVDMVWTAHHAITDGWGSAALLAEIVRDYEARHAGRVSTFPATPSLRDLMTWRASQPDPQAWWQERLEERHDPVVLTEALAKPEGNGYGFRTITQILDDKLTRDVPTAAARYGTTPSVLMQAAWGLLLARMGGRSEVAFGVTVSGRPPELSGAERMPGLMINTLPLWIDIPPEERIAAWIRRLHVLNSELREREYTSLSDIQKWSGLRGNALFDSLVVYENYPLADVLKEDQFASGLKVVSVQSDEHSHYPLSLGIVPGRWLEVRWTFDTNAVGIGDVGRLTTLYFKILEQLADPEMDQKILAEIEVQSNTHQRVPVVYPFEAVTQRIAAQAATRPDTVAVTCEGTLLTYGDLDKWSSQIGRRLLALGIVPDERVGLCVERSTGLIAGLLGILRAGGAYVPLDPAYPRERLADMIADSGMRRVVVDDATLQSLGDLLDGLEIVRLSDVTGEDATPLATPVHPDQLAYVIYTSGSTGRPKGVAITHQSLAEHVTDVTGRFAISPADRILQFSTVNFDAAVEDIFGALVNGALLVVSTTRETGFAELTQRLADSDITISYLPAAFLRSWIDTLDRPLFSLRLLMTGGEALEGRLCHTVSNKTSLCDTIFENTYGPTETTVTALTHRTTDADRDAAVVPIGKPFPGRSVQVLDRTGASVPCGGVGELCIGGVTLARGYLGQPGLTAERFVPDPAIPGGRLYRTGDLCRQRADGTVEFLGRLDQQIKLRGFRIEPGEIEAALRECAGVKDAVVILSEHGGTPHLVGYVTGEG</sequence>
<dbReference type="GO" id="GO:0003824">
    <property type="term" value="F:catalytic activity"/>
    <property type="evidence" value="ECO:0007669"/>
    <property type="project" value="InterPro"/>
</dbReference>
<dbReference type="PROSITE" id="PS50075">
    <property type="entry name" value="CARRIER"/>
    <property type="match status" value="4"/>
</dbReference>
<dbReference type="Gene3D" id="3.40.50.980">
    <property type="match status" value="4"/>
</dbReference>
<dbReference type="InterPro" id="IPR001242">
    <property type="entry name" value="Condensation_dom"/>
</dbReference>
<dbReference type="FunFam" id="3.30.300.30:FF:000015">
    <property type="entry name" value="Nonribosomal peptide synthase SidD"/>
    <property type="match status" value="1"/>
</dbReference>
<dbReference type="GO" id="GO:0043041">
    <property type="term" value="P:amino acid activation for nonribosomal peptide biosynthetic process"/>
    <property type="evidence" value="ECO:0007669"/>
    <property type="project" value="TreeGrafter"/>
</dbReference>
<accession>A0A149U6X0</accession>
<dbReference type="Pfam" id="PF00501">
    <property type="entry name" value="AMP-binding"/>
    <property type="match status" value="5"/>
</dbReference>
<proteinExistence type="inferred from homology"/>
<comment type="similarity">
    <text evidence="2">Belongs to the ATP-dependent AMP-binding enzyme family.</text>
</comment>
<dbReference type="Pfam" id="PF00668">
    <property type="entry name" value="Condensation"/>
    <property type="match status" value="5"/>
</dbReference>
<dbReference type="SMART" id="SM00823">
    <property type="entry name" value="PKS_PP"/>
    <property type="match status" value="4"/>
</dbReference>
<dbReference type="InterPro" id="IPR010071">
    <property type="entry name" value="AA_adenyl_dom"/>
</dbReference>
<name>A0A149U6X0_9PROT</name>
<evidence type="ECO:0000256" key="5">
    <source>
        <dbReference type="ARBA" id="ARBA00022832"/>
    </source>
</evidence>
<evidence type="ECO:0000313" key="8">
    <source>
        <dbReference type="EMBL" id="KXV61141.1"/>
    </source>
</evidence>
<feature type="domain" description="Carrier" evidence="7">
    <location>
        <begin position="4433"/>
        <end position="4507"/>
    </location>
</feature>
<dbReference type="Gene3D" id="3.30.559.30">
    <property type="entry name" value="Nonribosomal peptide synthetase, condensation domain"/>
    <property type="match status" value="5"/>
</dbReference>
<evidence type="ECO:0000256" key="2">
    <source>
        <dbReference type="ARBA" id="ARBA00006432"/>
    </source>
</evidence>
<dbReference type="SUPFAM" id="SSF52777">
    <property type="entry name" value="CoA-dependent acyltransferases"/>
    <property type="match status" value="10"/>
</dbReference>
<dbReference type="InterPro" id="IPR020845">
    <property type="entry name" value="AMP-binding_CS"/>
</dbReference>
<dbReference type="PROSITE" id="PS00012">
    <property type="entry name" value="PHOSPHOPANTETHEINE"/>
    <property type="match status" value="1"/>
</dbReference>
<dbReference type="Gene3D" id="3.40.50.12780">
    <property type="entry name" value="N-terminal domain of ligase-like"/>
    <property type="match status" value="3"/>
</dbReference>
<gene>
    <name evidence="8" type="ORF">AD948_02755</name>
</gene>
<dbReference type="SUPFAM" id="SSF47336">
    <property type="entry name" value="ACP-like"/>
    <property type="match status" value="4"/>
</dbReference>
<dbReference type="GO" id="GO:0031177">
    <property type="term" value="F:phosphopantetheine binding"/>
    <property type="evidence" value="ECO:0007669"/>
    <property type="project" value="InterPro"/>
</dbReference>
<dbReference type="Gene3D" id="2.30.38.10">
    <property type="entry name" value="Luciferase, Domain 3"/>
    <property type="match status" value="2"/>
</dbReference>
<dbReference type="InterPro" id="IPR009081">
    <property type="entry name" value="PP-bd_ACP"/>
</dbReference>
<dbReference type="InterPro" id="IPR023213">
    <property type="entry name" value="CAT-like_dom_sf"/>
</dbReference>
<keyword evidence="5" id="KW-0276">Fatty acid metabolism</keyword>
<dbReference type="InterPro" id="IPR040097">
    <property type="entry name" value="FAAL/FAAC"/>
</dbReference>
<dbReference type="CDD" id="cd17643">
    <property type="entry name" value="A_NRPS_Cytc1-like"/>
    <property type="match status" value="1"/>
</dbReference>
<dbReference type="EMBL" id="LHZU01000095">
    <property type="protein sequence ID" value="KXV61141.1"/>
    <property type="molecule type" value="Genomic_DNA"/>
</dbReference>
<dbReference type="FunFam" id="3.40.50.980:FF:000001">
    <property type="entry name" value="Non-ribosomal peptide synthetase"/>
    <property type="match status" value="3"/>
</dbReference>
<dbReference type="Gene3D" id="3.30.300.30">
    <property type="match status" value="5"/>
</dbReference>
<dbReference type="InterPro" id="IPR020806">
    <property type="entry name" value="PKS_PP-bd"/>
</dbReference>
<dbReference type="Pfam" id="PF13193">
    <property type="entry name" value="AMP-binding_C"/>
    <property type="match status" value="2"/>
</dbReference>
<dbReference type="Pfam" id="PF08892">
    <property type="entry name" value="YqcI_YcgG"/>
    <property type="match status" value="1"/>
</dbReference>
<dbReference type="CDD" id="cd19531">
    <property type="entry name" value="LCL_NRPS-like"/>
    <property type="match status" value="1"/>
</dbReference>
<keyword evidence="3" id="KW-0596">Phosphopantetheine</keyword>
<dbReference type="PROSITE" id="PS00455">
    <property type="entry name" value="AMP_BINDING"/>
    <property type="match status" value="5"/>
</dbReference>
<dbReference type="InterPro" id="IPR045851">
    <property type="entry name" value="AMP-bd_C_sf"/>
</dbReference>
<dbReference type="OrthoDB" id="9770470at2"/>
<dbReference type="FunFam" id="3.40.50.12780:FF:000012">
    <property type="entry name" value="Non-ribosomal peptide synthetase"/>
    <property type="match status" value="3"/>
</dbReference>
<dbReference type="InterPro" id="IPR014988">
    <property type="entry name" value="Uncharacterised_YqcI/YcgG"/>
</dbReference>
<dbReference type="FunFam" id="3.40.50.12780:FF:000013">
    <property type="entry name" value="Long-chain-fatty-acid--AMP ligase FadD32"/>
    <property type="match status" value="1"/>
</dbReference>
<dbReference type="Pfam" id="PF00550">
    <property type="entry name" value="PP-binding"/>
    <property type="match status" value="4"/>
</dbReference>
<dbReference type="Gene3D" id="3.30.559.10">
    <property type="entry name" value="Chloramphenicol acetyltransferase-like domain"/>
    <property type="match status" value="5"/>
</dbReference>